<accession>A0A814GBK1</accession>
<comment type="function">
    <text evidence="6">Displays methyltransferase, positive regulation of the poly(A) polymerase and transcription elongation activities. Involved in the modification of both mRNA ends and in intermediate and late gene positive transcription elongation. At the mRNAs 5' end, methylates the ribose 2' OH group of the first transcribed nucleotide, thereby producing a 2'-O-methylpurine cap. At the 3' end, functions as a processivity factor which stimulates the activity of the viral poly(A) polymerase OPG063 that creates mRNA's poly(A) tail. In the presence of OPG102, OPG063 does not dissociate from the RNA allowing tail elongation to around 250 adenylates.</text>
</comment>
<comment type="caution">
    <text evidence="8">The sequence shown here is derived from an EMBL/GenBank/DDBJ whole genome shotgun (WGS) entry which is preliminary data.</text>
</comment>
<evidence type="ECO:0000256" key="3">
    <source>
        <dbReference type="ARBA" id="ARBA00015701"/>
    </source>
</evidence>
<dbReference type="PROSITE" id="PS51612">
    <property type="entry name" value="SAM_MT_2O_PK"/>
    <property type="match status" value="2"/>
</dbReference>
<keyword evidence="5" id="KW-0648">Protein biosynthesis</keyword>
<dbReference type="EC" id="2.1.1.57" evidence="2"/>
<evidence type="ECO:0000256" key="4">
    <source>
        <dbReference type="ARBA" id="ARBA00022768"/>
    </source>
</evidence>
<sequence>MNLKRKHENSAPEMKYIDFKSSSPHTIQNKECYYYSGKFDRTCRIIHEKTARQPYQRRSNQDKSTIHFGQRKLLLSEIEFLTIVTNELHSMNTNKKVVFIYAGAAPGNHTPMIIEMFPFIDLFVLVDPAKFKFSEKKVKDKVKIYNECFTNKMAEDFRQEYKDCHILFVSDIRTANHRILTAETTELKIEKDMIDQMEWYKTLKPFKSMFKFRLPYVGDNQHAKTQLEYLDGVSYFQAWEGKTSSETRLIVDQNADMKLYDCVQYEDIMYRFNTVERVICYKHDIDAPGLDHCYDCRTEVYILEEFLNSKSKIFDLHRLIYDRKPYLTSETLKKKNIKELVIEINRLLNAERKTDGMKITINGKQKLYSIIFTDVYYKCDLAKLFSDEKIVERKFFRYNSSDDEDDVEERKSSCMSLHCLESKYSEYIEKEFASLRYLTQDFRQKIKPKEKYEFTDKTTVDFKERGLRLLEIEFLTASIKEIVNCKKRKELVCIYAGFGPSSKSFQYLVDMFPFIKFVLYDPKPDFKKTSTKVDFKKECLSESIAQDLKNQYQDFIILFISNIKRAGNFISEKNTLLEKEDLQIQKSCFQILDPFKSLLRFRVPYPESKLKTKVDFSYLNGYLKFQPWSNRNSLDVFLICDKNAMDTTYNYIKLKNQLYKFNTIDRVMMYKHLIRIDGIDECYDCRCEVFIFDEYLKQANLLFNYYRMKPSEKSTSDLIEDMNNYLKASDKYLKMQFDKKDYRIKFTSIKHGLGFHQVFKN</sequence>
<name>A0A814GBK1_9BILA</name>
<evidence type="ECO:0000256" key="5">
    <source>
        <dbReference type="ARBA" id="ARBA00022917"/>
    </source>
</evidence>
<gene>
    <name evidence="8" type="ORF">OXX778_LOCUS16105</name>
</gene>
<dbReference type="GO" id="GO:0004483">
    <property type="term" value="F:methyltransferase cap1 activity"/>
    <property type="evidence" value="ECO:0007669"/>
    <property type="project" value="UniProtKB-EC"/>
</dbReference>
<dbReference type="Gene3D" id="3.40.50.150">
    <property type="entry name" value="Vaccinia Virus protein VP39"/>
    <property type="match status" value="2"/>
</dbReference>
<dbReference type="GO" id="GO:0006370">
    <property type="term" value="P:7-methylguanosine mRNA capping"/>
    <property type="evidence" value="ECO:0007669"/>
    <property type="project" value="InterPro"/>
</dbReference>
<evidence type="ECO:0000256" key="2">
    <source>
        <dbReference type="ARBA" id="ARBA00011923"/>
    </source>
</evidence>
<evidence type="ECO:0000256" key="1">
    <source>
        <dbReference type="ARBA" id="ARBA00004328"/>
    </source>
</evidence>
<dbReference type="InterPro" id="IPR029063">
    <property type="entry name" value="SAM-dependent_MTases_sf"/>
</dbReference>
<dbReference type="InterPro" id="IPR025804">
    <property type="entry name" value="Pox/kineto_cap_MeTfrase"/>
</dbReference>
<comment type="subcellular location">
    <subcellularLocation>
        <location evidence="1">Virion</location>
    </subcellularLocation>
</comment>
<dbReference type="GO" id="GO:0003746">
    <property type="term" value="F:translation elongation factor activity"/>
    <property type="evidence" value="ECO:0007669"/>
    <property type="project" value="UniProtKB-KW"/>
</dbReference>
<dbReference type="Pfam" id="PF01358">
    <property type="entry name" value="PARP_regulatory"/>
    <property type="match status" value="2"/>
</dbReference>
<organism evidence="8 9">
    <name type="scientific">Brachionus calyciflorus</name>
    <dbReference type="NCBI Taxonomy" id="104777"/>
    <lineage>
        <taxon>Eukaryota</taxon>
        <taxon>Metazoa</taxon>
        <taxon>Spiralia</taxon>
        <taxon>Gnathifera</taxon>
        <taxon>Rotifera</taxon>
        <taxon>Eurotatoria</taxon>
        <taxon>Monogononta</taxon>
        <taxon>Pseudotrocha</taxon>
        <taxon>Ploima</taxon>
        <taxon>Brachionidae</taxon>
        <taxon>Brachionus</taxon>
    </lineage>
</organism>
<comment type="subunit">
    <text evidence="7">Interacts with poly(A) polymerase catalytic subunit OPG063. Interacts with OPG109 and OPG123; these interactions might help linking transcription to capping and polyadenylation.</text>
</comment>
<reference evidence="8" key="1">
    <citation type="submission" date="2021-02" db="EMBL/GenBank/DDBJ databases">
        <authorList>
            <person name="Nowell W R."/>
        </authorList>
    </citation>
    <scope>NUCLEOTIDE SEQUENCE</scope>
    <source>
        <strain evidence="8">Ploen Becks lab</strain>
    </source>
</reference>
<dbReference type="EMBL" id="CAJNOC010003717">
    <property type="protein sequence ID" value="CAF0994879.1"/>
    <property type="molecule type" value="Genomic_DNA"/>
</dbReference>
<protein>
    <recommendedName>
        <fullName evidence="3">Cap-specific mRNA (nucleoside-2'-O-)-methyltransferase</fullName>
        <ecNumber evidence="2">2.1.1.57</ecNumber>
    </recommendedName>
</protein>
<dbReference type="InterPro" id="IPR000176">
    <property type="entry name" value="mRNA_MeTrfase-like"/>
</dbReference>
<evidence type="ECO:0000256" key="7">
    <source>
        <dbReference type="ARBA" id="ARBA00046511"/>
    </source>
</evidence>
<dbReference type="Proteomes" id="UP000663879">
    <property type="component" value="Unassembled WGS sequence"/>
</dbReference>
<proteinExistence type="predicted"/>
<evidence type="ECO:0000313" key="8">
    <source>
        <dbReference type="EMBL" id="CAF0994879.1"/>
    </source>
</evidence>
<evidence type="ECO:0000313" key="9">
    <source>
        <dbReference type="Proteomes" id="UP000663879"/>
    </source>
</evidence>
<evidence type="ECO:0000256" key="6">
    <source>
        <dbReference type="ARBA" id="ARBA00034661"/>
    </source>
</evidence>
<keyword evidence="9" id="KW-1185">Reference proteome</keyword>
<dbReference type="OrthoDB" id="270189at2759"/>
<dbReference type="CDD" id="cd20760">
    <property type="entry name" value="capping_2-OMTase_Mimiviridae"/>
    <property type="match status" value="1"/>
</dbReference>
<dbReference type="AlphaFoldDB" id="A0A814GBK1"/>
<dbReference type="SUPFAM" id="SSF53335">
    <property type="entry name" value="S-adenosyl-L-methionine-dependent methyltransferases"/>
    <property type="match status" value="2"/>
</dbReference>
<keyword evidence="4" id="KW-0251">Elongation factor</keyword>